<evidence type="ECO:0000256" key="1">
    <source>
        <dbReference type="ARBA" id="ARBA00022516"/>
    </source>
</evidence>
<dbReference type="HAMAP" id="MF_00101">
    <property type="entry name" value="AcpS"/>
    <property type="match status" value="1"/>
</dbReference>
<dbReference type="AlphaFoldDB" id="A0A1W1D5C1"/>
<dbReference type="InterPro" id="IPR002582">
    <property type="entry name" value="ACPS"/>
</dbReference>
<dbReference type="GO" id="GO:0008897">
    <property type="term" value="F:holo-[acyl-carrier-protein] synthase activity"/>
    <property type="evidence" value="ECO:0007669"/>
    <property type="project" value="UniProtKB-EC"/>
</dbReference>
<protein>
    <submittedName>
        <fullName evidence="9">Holo-[acyl-carrier protein] synthase</fullName>
        <ecNumber evidence="9">2.7.8.7</ecNumber>
    </submittedName>
</protein>
<evidence type="ECO:0000256" key="2">
    <source>
        <dbReference type="ARBA" id="ARBA00022679"/>
    </source>
</evidence>
<dbReference type="Gene3D" id="3.90.470.20">
    <property type="entry name" value="4'-phosphopantetheinyl transferase domain"/>
    <property type="match status" value="1"/>
</dbReference>
<dbReference type="NCBIfam" id="TIGR00516">
    <property type="entry name" value="acpS"/>
    <property type="match status" value="1"/>
</dbReference>
<dbReference type="EC" id="2.7.8.7" evidence="9"/>
<keyword evidence="1" id="KW-0444">Lipid biosynthesis</keyword>
<dbReference type="EMBL" id="FPHP01000046">
    <property type="protein sequence ID" value="SFV75788.1"/>
    <property type="molecule type" value="Genomic_DNA"/>
</dbReference>
<evidence type="ECO:0000256" key="6">
    <source>
        <dbReference type="ARBA" id="ARBA00023098"/>
    </source>
</evidence>
<dbReference type="NCBIfam" id="TIGR00556">
    <property type="entry name" value="pantethn_trn"/>
    <property type="match status" value="1"/>
</dbReference>
<keyword evidence="6" id="KW-0443">Lipid metabolism</keyword>
<feature type="domain" description="4'-phosphopantetheinyl transferase" evidence="8">
    <location>
        <begin position="2"/>
        <end position="111"/>
    </location>
</feature>
<evidence type="ECO:0000256" key="7">
    <source>
        <dbReference type="ARBA" id="ARBA00023160"/>
    </source>
</evidence>
<dbReference type="GO" id="GO:0006633">
    <property type="term" value="P:fatty acid biosynthetic process"/>
    <property type="evidence" value="ECO:0007669"/>
    <property type="project" value="UniProtKB-KW"/>
</dbReference>
<evidence type="ECO:0000259" key="8">
    <source>
        <dbReference type="Pfam" id="PF01648"/>
    </source>
</evidence>
<evidence type="ECO:0000256" key="5">
    <source>
        <dbReference type="ARBA" id="ARBA00022842"/>
    </source>
</evidence>
<evidence type="ECO:0000256" key="3">
    <source>
        <dbReference type="ARBA" id="ARBA00022723"/>
    </source>
</evidence>
<keyword evidence="7" id="KW-0275">Fatty acid biosynthesis</keyword>
<organism evidence="9">
    <name type="scientific">hydrothermal vent metagenome</name>
    <dbReference type="NCBI Taxonomy" id="652676"/>
    <lineage>
        <taxon>unclassified sequences</taxon>
        <taxon>metagenomes</taxon>
        <taxon>ecological metagenomes</taxon>
    </lineage>
</organism>
<dbReference type="SUPFAM" id="SSF56214">
    <property type="entry name" value="4'-phosphopantetheinyl transferase"/>
    <property type="match status" value="1"/>
</dbReference>
<keyword evidence="2 9" id="KW-0808">Transferase</keyword>
<dbReference type="GO" id="GO:0000287">
    <property type="term" value="F:magnesium ion binding"/>
    <property type="evidence" value="ECO:0007669"/>
    <property type="project" value="InterPro"/>
</dbReference>
<dbReference type="InterPro" id="IPR037143">
    <property type="entry name" value="4-PPantetheinyl_Trfase_dom_sf"/>
</dbReference>
<keyword evidence="5" id="KW-0460">Magnesium</keyword>
<keyword evidence="3" id="KW-0479">Metal-binding</keyword>
<name>A0A1W1D5C1_9ZZZZ</name>
<dbReference type="InterPro" id="IPR008278">
    <property type="entry name" value="4-PPantetheinyl_Trfase_dom"/>
</dbReference>
<sequence length="123" mass="13381">MIGIDIVKTSRIQKMMEKFGTKALQKFLNQDEILLVKNHKTASGFWATKEAVSKALGVGIGSECSFYDIVISKTPKGAPIITLSPKIIKNFHITSTSVSITHDGEYAIAVVALETSTPTNKIK</sequence>
<dbReference type="InterPro" id="IPR004568">
    <property type="entry name" value="Ppantetheine-prot_Trfase_dom"/>
</dbReference>
<reference evidence="9" key="1">
    <citation type="submission" date="2016-10" db="EMBL/GenBank/DDBJ databases">
        <authorList>
            <person name="de Groot N.N."/>
        </authorList>
    </citation>
    <scope>NUCLEOTIDE SEQUENCE</scope>
</reference>
<dbReference type="Pfam" id="PF01648">
    <property type="entry name" value="ACPS"/>
    <property type="match status" value="1"/>
</dbReference>
<proteinExistence type="inferred from homology"/>
<accession>A0A1W1D5C1</accession>
<evidence type="ECO:0000313" key="9">
    <source>
        <dbReference type="EMBL" id="SFV75788.1"/>
    </source>
</evidence>
<keyword evidence="4" id="KW-0276">Fatty acid metabolism</keyword>
<evidence type="ECO:0000256" key="4">
    <source>
        <dbReference type="ARBA" id="ARBA00022832"/>
    </source>
</evidence>
<gene>
    <name evidence="9" type="ORF">MNB_SM-3-1323</name>
</gene>